<dbReference type="PANTHER" id="PTHR33602">
    <property type="entry name" value="REGULATORY PROTEIN RECX FAMILY PROTEIN"/>
    <property type="match status" value="1"/>
</dbReference>
<keyword evidence="4 5" id="KW-0963">Cytoplasm</keyword>
<dbReference type="PANTHER" id="PTHR33602:SF1">
    <property type="entry name" value="REGULATORY PROTEIN RECX FAMILY PROTEIN"/>
    <property type="match status" value="1"/>
</dbReference>
<dbReference type="Pfam" id="PF02631">
    <property type="entry name" value="RecX_HTH2"/>
    <property type="match status" value="1"/>
</dbReference>
<evidence type="ECO:0000259" key="7">
    <source>
        <dbReference type="Pfam" id="PF21981"/>
    </source>
</evidence>
<accession>A0A6F8PMI9</accession>
<dbReference type="InterPro" id="IPR003783">
    <property type="entry name" value="Regulatory_RecX"/>
</dbReference>
<dbReference type="GO" id="GO:0005737">
    <property type="term" value="C:cytoplasm"/>
    <property type="evidence" value="ECO:0007669"/>
    <property type="project" value="UniProtKB-SubCell"/>
</dbReference>
<comment type="function">
    <text evidence="5">Modulates RecA activity.</text>
</comment>
<comment type="similarity">
    <text evidence="2 5">Belongs to the RecX family.</text>
</comment>
<protein>
    <recommendedName>
        <fullName evidence="3 5">Regulatory protein RecX</fullName>
    </recommendedName>
</protein>
<organism evidence="8 9">
    <name type="scientific">Thiosulfativibrio zosterae</name>
    <dbReference type="NCBI Taxonomy" id="2675053"/>
    <lineage>
        <taxon>Bacteria</taxon>
        <taxon>Pseudomonadati</taxon>
        <taxon>Pseudomonadota</taxon>
        <taxon>Gammaproteobacteria</taxon>
        <taxon>Thiotrichales</taxon>
        <taxon>Piscirickettsiaceae</taxon>
        <taxon>Thiosulfativibrio</taxon>
    </lineage>
</organism>
<dbReference type="Proteomes" id="UP000501466">
    <property type="component" value="Chromosome"/>
</dbReference>
<dbReference type="Gene3D" id="1.10.10.10">
    <property type="entry name" value="Winged helix-like DNA-binding domain superfamily/Winged helix DNA-binding domain"/>
    <property type="match status" value="3"/>
</dbReference>
<keyword evidence="9" id="KW-1185">Reference proteome</keyword>
<dbReference type="InterPro" id="IPR036388">
    <property type="entry name" value="WH-like_DNA-bd_sf"/>
</dbReference>
<dbReference type="AlphaFoldDB" id="A0A6F8PMI9"/>
<evidence type="ECO:0000259" key="6">
    <source>
        <dbReference type="Pfam" id="PF02631"/>
    </source>
</evidence>
<feature type="domain" description="RecX third three-helical" evidence="7">
    <location>
        <begin position="105"/>
        <end position="152"/>
    </location>
</feature>
<reference evidence="9" key="1">
    <citation type="submission" date="2019-11" db="EMBL/GenBank/DDBJ databases">
        <title>Isolation and characterization of two novel species in the genus Thiomicrorhabdus.</title>
        <authorList>
            <person name="Mochizuki J."/>
            <person name="Kojima H."/>
            <person name="Fukui M."/>
        </authorList>
    </citation>
    <scope>NUCLEOTIDE SEQUENCE [LARGE SCALE GENOMIC DNA]</scope>
    <source>
        <strain evidence="9">AkT22</strain>
    </source>
</reference>
<evidence type="ECO:0000256" key="3">
    <source>
        <dbReference type="ARBA" id="ARBA00018111"/>
    </source>
</evidence>
<evidence type="ECO:0000313" key="8">
    <source>
        <dbReference type="EMBL" id="BBP43319.1"/>
    </source>
</evidence>
<evidence type="ECO:0000256" key="1">
    <source>
        <dbReference type="ARBA" id="ARBA00004496"/>
    </source>
</evidence>
<dbReference type="KEGG" id="tzo:THMIRHAT_10650"/>
<sequence length="154" mass="17712">MIDLNDLTKQVESRALALLAMREHGDLELVAKLNQKFPELENQPGLVKIVLENCQKQGWQNDERFIEAYVRQALDKGHGPYKIRQALQGKTSHSESLEAALDLGDEDWVELAQAALEKKYGDLEKPKARNEQAKRMRFLQSRGFTQSQIYKAFR</sequence>
<dbReference type="HAMAP" id="MF_01114">
    <property type="entry name" value="RecX"/>
    <property type="match status" value="1"/>
</dbReference>
<proteinExistence type="inferred from homology"/>
<evidence type="ECO:0000313" key="9">
    <source>
        <dbReference type="Proteomes" id="UP000501466"/>
    </source>
</evidence>
<dbReference type="EMBL" id="AP021888">
    <property type="protein sequence ID" value="BBP43319.1"/>
    <property type="molecule type" value="Genomic_DNA"/>
</dbReference>
<name>A0A6F8PMI9_9GAMM</name>
<evidence type="ECO:0000256" key="4">
    <source>
        <dbReference type="ARBA" id="ARBA00022490"/>
    </source>
</evidence>
<gene>
    <name evidence="5 8" type="primary">recX</name>
    <name evidence="8" type="ORF">THMIRHAT_10650</name>
</gene>
<dbReference type="Pfam" id="PF21981">
    <property type="entry name" value="RecX_HTH3"/>
    <property type="match status" value="1"/>
</dbReference>
<dbReference type="InterPro" id="IPR053924">
    <property type="entry name" value="RecX_HTH_2nd"/>
</dbReference>
<evidence type="ECO:0000256" key="2">
    <source>
        <dbReference type="ARBA" id="ARBA00009695"/>
    </source>
</evidence>
<dbReference type="RefSeq" id="WP_173291134.1">
    <property type="nucleotide sequence ID" value="NZ_AP021888.1"/>
</dbReference>
<dbReference type="InterPro" id="IPR053925">
    <property type="entry name" value="RecX_HTH_3rd"/>
</dbReference>
<comment type="subcellular location">
    <subcellularLocation>
        <location evidence="1 5">Cytoplasm</location>
    </subcellularLocation>
</comment>
<evidence type="ECO:0000256" key="5">
    <source>
        <dbReference type="HAMAP-Rule" id="MF_01114"/>
    </source>
</evidence>
<dbReference type="GO" id="GO:0006282">
    <property type="term" value="P:regulation of DNA repair"/>
    <property type="evidence" value="ECO:0007669"/>
    <property type="project" value="UniProtKB-UniRule"/>
</dbReference>
<feature type="domain" description="RecX second three-helical" evidence="6">
    <location>
        <begin position="61"/>
        <end position="90"/>
    </location>
</feature>